<dbReference type="EnsemblPlants" id="MELO3C021014.2.1">
    <property type="protein sequence ID" value="MELO3C021014.2.1"/>
    <property type="gene ID" value="MELO3C021014.2"/>
</dbReference>
<dbReference type="InterPro" id="IPR003175">
    <property type="entry name" value="CDI_dom"/>
</dbReference>
<protein>
    <recommendedName>
        <fullName evidence="5">Cyclin-dependent kinase inhibitor</fullName>
    </recommendedName>
</protein>
<dbReference type="eggNOG" id="ENOG502QXA1">
    <property type="taxonomic scope" value="Eukaryota"/>
</dbReference>
<keyword evidence="9" id="KW-1185">Reference proteome</keyword>
<dbReference type="Pfam" id="PF02234">
    <property type="entry name" value="CDI"/>
    <property type="match status" value="1"/>
</dbReference>
<evidence type="ECO:0000259" key="7">
    <source>
        <dbReference type="Pfam" id="PF02234"/>
    </source>
</evidence>
<dbReference type="InterPro" id="IPR044275">
    <property type="entry name" value="KRP"/>
</dbReference>
<name>A0A1S3C6X1_CUCME</name>
<keyword evidence="4" id="KW-0131">Cell cycle</keyword>
<dbReference type="GO" id="GO:0005654">
    <property type="term" value="C:nucleoplasm"/>
    <property type="evidence" value="ECO:0007669"/>
    <property type="project" value="UniProtKB-SubCell"/>
</dbReference>
<feature type="region of interest" description="Disordered" evidence="6">
    <location>
        <begin position="72"/>
        <end position="102"/>
    </location>
</feature>
<dbReference type="GO" id="GO:0004861">
    <property type="term" value="F:cyclin-dependent protein serine/threonine kinase inhibitor activity"/>
    <property type="evidence" value="ECO:0007669"/>
    <property type="project" value="UniProtKB-UniRule"/>
</dbReference>
<dbReference type="Proteomes" id="UP001652600">
    <property type="component" value="Chromosome 1"/>
</dbReference>
<evidence type="ECO:0000313" key="10">
    <source>
        <dbReference type="RefSeq" id="XP_008457984.1"/>
    </source>
</evidence>
<dbReference type="Gene3D" id="4.10.365.10">
    <property type="entry name" value="p27"/>
    <property type="match status" value="1"/>
</dbReference>
<accession>A0A1S3C6X1</accession>
<evidence type="ECO:0000256" key="2">
    <source>
        <dbReference type="ARBA" id="ARBA00010274"/>
    </source>
</evidence>
<feature type="domain" description="Cyclin-dependent kinase inhibitor" evidence="7">
    <location>
        <begin position="153"/>
        <end position="200"/>
    </location>
</feature>
<evidence type="ECO:0000256" key="5">
    <source>
        <dbReference type="PIRNR" id="PIRNR017811"/>
    </source>
</evidence>
<evidence type="ECO:0000313" key="8">
    <source>
        <dbReference type="EnsemblPlants" id="MELO3C021014.2.1"/>
    </source>
</evidence>
<proteinExistence type="inferred from homology"/>
<reference evidence="9" key="3">
    <citation type="submission" date="2025-05" db="UniProtKB">
        <authorList>
            <consortium name="RefSeq"/>
        </authorList>
    </citation>
    <scope>NUCLEOTIDE SEQUENCE [LARGE SCALE GENOMIC DNA]</scope>
</reference>
<evidence type="ECO:0000256" key="1">
    <source>
        <dbReference type="ARBA" id="ARBA00004642"/>
    </source>
</evidence>
<dbReference type="RefSeq" id="XP_008457984.1">
    <property type="nucleotide sequence ID" value="XM_008459762.2"/>
</dbReference>
<reference evidence="10" key="2">
    <citation type="submission" date="2025-04" db="UniProtKB">
        <authorList>
            <consortium name="RefSeq"/>
        </authorList>
    </citation>
    <scope>IDENTIFICATION</scope>
</reference>
<dbReference type="AlphaFoldDB" id="A0A1S3C6X1"/>
<reference evidence="8" key="1">
    <citation type="submission" date="2023-03" db="UniProtKB">
        <authorList>
            <consortium name="EnsemblPlants"/>
        </authorList>
    </citation>
    <scope>IDENTIFICATION</scope>
</reference>
<keyword evidence="3 5" id="KW-0649">Protein kinase inhibitor</keyword>
<dbReference type="InterPro" id="IPR044898">
    <property type="entry name" value="CDI_dom_sf"/>
</dbReference>
<evidence type="ECO:0000313" key="9">
    <source>
        <dbReference type="Proteomes" id="UP001652600"/>
    </source>
</evidence>
<dbReference type="GeneID" id="103497543"/>
<dbReference type="GO" id="GO:0051726">
    <property type="term" value="P:regulation of cell cycle"/>
    <property type="evidence" value="ECO:0007669"/>
    <property type="project" value="InterPro"/>
</dbReference>
<dbReference type="OrthoDB" id="6373236at2759"/>
<evidence type="ECO:0000256" key="6">
    <source>
        <dbReference type="SAM" id="MobiDB-lite"/>
    </source>
</evidence>
<dbReference type="PIRSF" id="PIRSF017811">
    <property type="entry name" value="CDK_inhib_pln"/>
    <property type="match status" value="1"/>
</dbReference>
<feature type="compositionally biased region" description="Basic residues" evidence="6">
    <location>
        <begin position="82"/>
        <end position="91"/>
    </location>
</feature>
<dbReference type="PANTHER" id="PTHR46776">
    <property type="entry name" value="CYCLIN-DEPENDENT KINASE INHIBITOR 4-RELATED"/>
    <property type="match status" value="1"/>
</dbReference>
<dbReference type="Gramene" id="MELO3C021014.2.1">
    <property type="protein sequence ID" value="MELO3C021014.2.1"/>
    <property type="gene ID" value="MELO3C021014.2"/>
</dbReference>
<sequence length="202" mass="22613">MGKYINKSNLTGDVPFMDVFSNPTTTTTTTVRTRAASKSLALPKLHKSSLPDPTSDLSFSYLQLRTRRLDKTETSLGASTKHVSKPKKSARNSKAPSSLDGETRSFGFVSQIEDLEFQLSKRSTNENTAGSRNPCSPTQFSSVIATNSIIQNNLQIPTAHEMEEFFACAERQQQTSFMNKYNYDIVNDKPIDGRYEWVELIL</sequence>
<comment type="subcellular location">
    <subcellularLocation>
        <location evidence="1">Nucleus</location>
        <location evidence="1">Nucleoplasm</location>
    </subcellularLocation>
</comment>
<gene>
    <name evidence="10" type="primary">LOC103497543</name>
    <name evidence="8" type="synonym">103497543</name>
</gene>
<evidence type="ECO:0000256" key="4">
    <source>
        <dbReference type="ARBA" id="ARBA00023306"/>
    </source>
</evidence>
<dbReference type="KEGG" id="cmo:103497543"/>
<comment type="similarity">
    <text evidence="2 5">Belongs to the CDI family. ICK/KRP subfamily.</text>
</comment>
<evidence type="ECO:0000256" key="3">
    <source>
        <dbReference type="ARBA" id="ARBA00023013"/>
    </source>
</evidence>
<organism evidence="9 10">
    <name type="scientific">Cucumis melo</name>
    <name type="common">Muskmelon</name>
    <dbReference type="NCBI Taxonomy" id="3656"/>
    <lineage>
        <taxon>Eukaryota</taxon>
        <taxon>Viridiplantae</taxon>
        <taxon>Streptophyta</taxon>
        <taxon>Embryophyta</taxon>
        <taxon>Tracheophyta</taxon>
        <taxon>Spermatophyta</taxon>
        <taxon>Magnoliopsida</taxon>
        <taxon>eudicotyledons</taxon>
        <taxon>Gunneridae</taxon>
        <taxon>Pentapetalae</taxon>
        <taxon>rosids</taxon>
        <taxon>fabids</taxon>
        <taxon>Cucurbitales</taxon>
        <taxon>Cucurbitaceae</taxon>
        <taxon>Benincaseae</taxon>
        <taxon>Cucumis</taxon>
    </lineage>
</organism>
<dbReference type="InParanoid" id="A0A1S3C6X1"/>